<dbReference type="GO" id="GO:0004803">
    <property type="term" value="F:transposase activity"/>
    <property type="evidence" value="ECO:0007669"/>
    <property type="project" value="InterPro"/>
</dbReference>
<feature type="domain" description="Transposase IS116/IS110/IS902 C-terminal" evidence="2">
    <location>
        <begin position="211"/>
        <end position="287"/>
    </location>
</feature>
<dbReference type="eggNOG" id="COG3547">
    <property type="taxonomic scope" value="Bacteria"/>
</dbReference>
<evidence type="ECO:0000259" key="1">
    <source>
        <dbReference type="Pfam" id="PF01548"/>
    </source>
</evidence>
<dbReference type="PANTHER" id="PTHR33055:SF3">
    <property type="entry name" value="PUTATIVE TRANSPOSASE FOR IS117-RELATED"/>
    <property type="match status" value="1"/>
</dbReference>
<comment type="caution">
    <text evidence="3">The sequence shown here is derived from an EMBL/GenBank/DDBJ whole genome shotgun (WGS) entry which is preliminary data.</text>
</comment>
<dbReference type="Pfam" id="PF02371">
    <property type="entry name" value="Transposase_20"/>
    <property type="match status" value="1"/>
</dbReference>
<reference evidence="3 4" key="1">
    <citation type="submission" date="2013-09" db="EMBL/GenBank/DDBJ databases">
        <title>Whole genome shotgun sequence of Novosphingobium tardaugens NBRC 16725.</title>
        <authorList>
            <person name="Isaki S."/>
            <person name="Hosoyama A."/>
            <person name="Tsuchikane K."/>
            <person name="Katsumata H."/>
            <person name="Ando Y."/>
            <person name="Yamazaki S."/>
            <person name="Fujita N."/>
        </authorList>
    </citation>
    <scope>NUCLEOTIDE SEQUENCE [LARGE SCALE GENOMIC DNA]</scope>
    <source>
        <strain evidence="3 4">NBRC 16725</strain>
    </source>
</reference>
<feature type="domain" description="Transposase IS110-like N-terminal" evidence="1">
    <location>
        <begin position="7"/>
        <end position="143"/>
    </location>
</feature>
<dbReference type="OrthoDB" id="5289737at2"/>
<accession>U3A0P8</accession>
<dbReference type="EMBL" id="BASZ01000042">
    <property type="protein sequence ID" value="GAD51224.1"/>
    <property type="molecule type" value="Genomic_DNA"/>
</dbReference>
<dbReference type="GO" id="GO:0006313">
    <property type="term" value="P:DNA transposition"/>
    <property type="evidence" value="ECO:0007669"/>
    <property type="project" value="InterPro"/>
</dbReference>
<proteinExistence type="predicted"/>
<dbReference type="InterPro" id="IPR047650">
    <property type="entry name" value="Transpos_IS110"/>
</dbReference>
<dbReference type="Proteomes" id="UP000016568">
    <property type="component" value="Unassembled WGS sequence"/>
</dbReference>
<organism evidence="3 4">
    <name type="scientific">Caenibius tardaugens NBRC 16725</name>
    <dbReference type="NCBI Taxonomy" id="1219035"/>
    <lineage>
        <taxon>Bacteria</taxon>
        <taxon>Pseudomonadati</taxon>
        <taxon>Pseudomonadota</taxon>
        <taxon>Alphaproteobacteria</taxon>
        <taxon>Sphingomonadales</taxon>
        <taxon>Erythrobacteraceae</taxon>
        <taxon>Caenibius</taxon>
    </lineage>
</organism>
<dbReference type="KEGG" id="ntd:EGO55_06770"/>
<evidence type="ECO:0000313" key="4">
    <source>
        <dbReference type="Proteomes" id="UP000016568"/>
    </source>
</evidence>
<dbReference type="PANTHER" id="PTHR33055">
    <property type="entry name" value="TRANSPOSASE FOR INSERTION SEQUENCE ELEMENT IS1111A"/>
    <property type="match status" value="1"/>
</dbReference>
<gene>
    <name evidence="3" type="ORF">NT2_42_00010</name>
</gene>
<dbReference type="AlphaFoldDB" id="U3A0P8"/>
<evidence type="ECO:0000259" key="2">
    <source>
        <dbReference type="Pfam" id="PF02371"/>
    </source>
</evidence>
<dbReference type="InterPro" id="IPR003346">
    <property type="entry name" value="Transposase_20"/>
</dbReference>
<dbReference type="Pfam" id="PF01548">
    <property type="entry name" value="DEDD_Tnp_IS110"/>
    <property type="match status" value="1"/>
</dbReference>
<keyword evidence="4" id="KW-1185">Reference proteome</keyword>
<dbReference type="NCBIfam" id="NF033542">
    <property type="entry name" value="transpos_IS110"/>
    <property type="match status" value="1"/>
</dbReference>
<dbReference type="GO" id="GO:0003677">
    <property type="term" value="F:DNA binding"/>
    <property type="evidence" value="ECO:0007669"/>
    <property type="project" value="InterPro"/>
</dbReference>
<dbReference type="InterPro" id="IPR002525">
    <property type="entry name" value="Transp_IS110-like_N"/>
</dbReference>
<evidence type="ECO:0000313" key="3">
    <source>
        <dbReference type="EMBL" id="GAD51224.1"/>
    </source>
</evidence>
<dbReference type="KEGG" id="ntd:EGO55_07660"/>
<dbReference type="RefSeq" id="WP_021692041.1">
    <property type="nucleotide sequence ID" value="NZ_BASZ01000042.1"/>
</dbReference>
<name>U3A0P8_9SPHN</name>
<protein>
    <submittedName>
        <fullName evidence="3">Putative transposase</fullName>
    </submittedName>
</protein>
<sequence length="346" mass="38196">MEQITRIGMDTSKNVFQLHGVDAAEKPVLRKKLTRREMIRFFEKLPPTDVAIEACGSAHHWARLLGSFGHEVKLIAPQLAKPYVKRGKNDAADAEALCEAMSRPTMRFVPVKSTDQQAALMLVGMRTRLIKKRTQLANAIRGFAAEFGIAAARGMCRIEPLLERIATDETIPELARELFAFHGQEYAQLLREINLVEAKVMEWHRADECSQRLAKIPGIGPIGASLLMMKAPDPRMFKSGRDFAAWIGLTPRDHSTAGKVRLGGITRAGDELLRSTLVVGATAVVQHVRRTGGRNASTWLLGLLERKKPKLVAVALANKVARIAWKLMVSGEQYRRADLPAAAAVA</sequence>